<evidence type="ECO:0000259" key="1">
    <source>
        <dbReference type="PROSITE" id="PS50943"/>
    </source>
</evidence>
<dbReference type="InterPro" id="IPR010982">
    <property type="entry name" value="Lambda_DNA-bd_dom_sf"/>
</dbReference>
<dbReference type="Proteomes" id="UP000441455">
    <property type="component" value="Unassembled WGS sequence"/>
</dbReference>
<dbReference type="CDD" id="cd00093">
    <property type="entry name" value="HTH_XRE"/>
    <property type="match status" value="1"/>
</dbReference>
<dbReference type="GO" id="GO:0003677">
    <property type="term" value="F:DNA binding"/>
    <property type="evidence" value="ECO:0007669"/>
    <property type="project" value="InterPro"/>
</dbReference>
<reference evidence="2 3" key="1">
    <citation type="submission" date="2019-08" db="EMBL/GenBank/DDBJ databases">
        <title>In-depth cultivation of the pig gut microbiome towards novel bacterial diversity and tailored functional studies.</title>
        <authorList>
            <person name="Wylensek D."/>
            <person name="Hitch T.C.A."/>
            <person name="Clavel T."/>
        </authorList>
    </citation>
    <scope>NUCLEOTIDE SEQUENCE [LARGE SCALE GENOMIC DNA]</scope>
    <source>
        <strain evidence="2 3">WCA-389-WT-5B</strain>
    </source>
</reference>
<dbReference type="SMART" id="SM00530">
    <property type="entry name" value="HTH_XRE"/>
    <property type="match status" value="1"/>
</dbReference>
<dbReference type="PROSITE" id="PS50943">
    <property type="entry name" value="HTH_CROC1"/>
    <property type="match status" value="1"/>
</dbReference>
<comment type="caution">
    <text evidence="2">The sequence shown here is derived from an EMBL/GenBank/DDBJ whole genome shotgun (WGS) entry which is preliminary data.</text>
</comment>
<gene>
    <name evidence="2" type="ORF">FX155_11070</name>
</gene>
<organism evidence="2 3">
    <name type="scientific">Acidaminococcus fermentans</name>
    <dbReference type="NCBI Taxonomy" id="905"/>
    <lineage>
        <taxon>Bacteria</taxon>
        <taxon>Bacillati</taxon>
        <taxon>Bacillota</taxon>
        <taxon>Negativicutes</taxon>
        <taxon>Acidaminococcales</taxon>
        <taxon>Acidaminococcaceae</taxon>
        <taxon>Acidaminococcus</taxon>
    </lineage>
</organism>
<dbReference type="EMBL" id="VULN01000024">
    <property type="protein sequence ID" value="MSS83126.1"/>
    <property type="molecule type" value="Genomic_DNA"/>
</dbReference>
<dbReference type="RefSeq" id="WP_154488744.1">
    <property type="nucleotide sequence ID" value="NZ_VULN01000024.1"/>
</dbReference>
<feature type="domain" description="HTH cro/C1-type" evidence="1">
    <location>
        <begin position="11"/>
        <end position="62"/>
    </location>
</feature>
<evidence type="ECO:0000313" key="2">
    <source>
        <dbReference type="EMBL" id="MSS83126.1"/>
    </source>
</evidence>
<dbReference type="OrthoDB" id="2056588at2"/>
<dbReference type="Pfam" id="PF13443">
    <property type="entry name" value="HTH_26"/>
    <property type="match status" value="1"/>
</dbReference>
<evidence type="ECO:0000313" key="3">
    <source>
        <dbReference type="Proteomes" id="UP000441455"/>
    </source>
</evidence>
<name>A0A6N7W4H6_ACIFE</name>
<dbReference type="InterPro" id="IPR001387">
    <property type="entry name" value="Cro/C1-type_HTH"/>
</dbReference>
<dbReference type="Gene3D" id="1.10.260.40">
    <property type="entry name" value="lambda repressor-like DNA-binding domains"/>
    <property type="match status" value="1"/>
</dbReference>
<dbReference type="SUPFAM" id="SSF47413">
    <property type="entry name" value="lambda repressor-like DNA-binding domains"/>
    <property type="match status" value="1"/>
</dbReference>
<sequence length="65" mass="7283">MKLNTEKLCVLMAQNKLTLSAMVEKAKISRSTMWQILNRKRKPNLETVGKIAAALDVSPADIIEK</sequence>
<protein>
    <submittedName>
        <fullName evidence="2">Helix-turn-helix transcriptional regulator</fullName>
    </submittedName>
</protein>
<dbReference type="AlphaFoldDB" id="A0A6N7W4H6"/>
<accession>A0A6N7W4H6</accession>
<proteinExistence type="predicted"/>